<feature type="DNA-binding region" description="H-T-H motif" evidence="4">
    <location>
        <begin position="46"/>
        <end position="65"/>
    </location>
</feature>
<keyword evidence="2 4" id="KW-0238">DNA-binding</keyword>
<name>A0A1M6C3M4_9ACTN</name>
<dbReference type="EMBL" id="FQZK01000001">
    <property type="protein sequence ID" value="SHI55308.1"/>
    <property type="molecule type" value="Genomic_DNA"/>
</dbReference>
<dbReference type="Gene3D" id="1.10.357.10">
    <property type="entry name" value="Tetracycline Repressor, domain 2"/>
    <property type="match status" value="1"/>
</dbReference>
<dbReference type="PROSITE" id="PS50977">
    <property type="entry name" value="HTH_TETR_2"/>
    <property type="match status" value="1"/>
</dbReference>
<organism evidence="6 7">
    <name type="scientific">Nocardiopsis flavescens</name>
    <dbReference type="NCBI Taxonomy" id="758803"/>
    <lineage>
        <taxon>Bacteria</taxon>
        <taxon>Bacillati</taxon>
        <taxon>Actinomycetota</taxon>
        <taxon>Actinomycetes</taxon>
        <taxon>Streptosporangiales</taxon>
        <taxon>Nocardiopsidaceae</taxon>
        <taxon>Nocardiopsis</taxon>
    </lineage>
</organism>
<proteinExistence type="predicted"/>
<evidence type="ECO:0000313" key="7">
    <source>
        <dbReference type="Proteomes" id="UP000184452"/>
    </source>
</evidence>
<dbReference type="PRINTS" id="PR00455">
    <property type="entry name" value="HTHTETR"/>
</dbReference>
<evidence type="ECO:0000256" key="1">
    <source>
        <dbReference type="ARBA" id="ARBA00023015"/>
    </source>
</evidence>
<dbReference type="Pfam" id="PF00440">
    <property type="entry name" value="TetR_N"/>
    <property type="match status" value="1"/>
</dbReference>
<dbReference type="GO" id="GO:0003700">
    <property type="term" value="F:DNA-binding transcription factor activity"/>
    <property type="evidence" value="ECO:0007669"/>
    <property type="project" value="TreeGrafter"/>
</dbReference>
<dbReference type="PANTHER" id="PTHR30055:SF226">
    <property type="entry name" value="HTH-TYPE TRANSCRIPTIONAL REGULATOR PKSA"/>
    <property type="match status" value="1"/>
</dbReference>
<keyword evidence="3" id="KW-0804">Transcription</keyword>
<dbReference type="Pfam" id="PF13305">
    <property type="entry name" value="TetR_C_33"/>
    <property type="match status" value="1"/>
</dbReference>
<dbReference type="SUPFAM" id="SSF46689">
    <property type="entry name" value="Homeodomain-like"/>
    <property type="match status" value="1"/>
</dbReference>
<keyword evidence="1" id="KW-0805">Transcription regulation</keyword>
<evidence type="ECO:0000256" key="3">
    <source>
        <dbReference type="ARBA" id="ARBA00023163"/>
    </source>
</evidence>
<dbReference type="SUPFAM" id="SSF48498">
    <property type="entry name" value="Tetracyclin repressor-like, C-terminal domain"/>
    <property type="match status" value="1"/>
</dbReference>
<evidence type="ECO:0000259" key="5">
    <source>
        <dbReference type="PROSITE" id="PS50977"/>
    </source>
</evidence>
<protein>
    <submittedName>
        <fullName evidence="6">DNA-binding transcriptional regulator, AcrR family</fullName>
    </submittedName>
</protein>
<accession>A0A1M6C3M4</accession>
<dbReference type="AlphaFoldDB" id="A0A1M6C3M4"/>
<evidence type="ECO:0000313" key="6">
    <source>
        <dbReference type="EMBL" id="SHI55308.1"/>
    </source>
</evidence>
<dbReference type="PANTHER" id="PTHR30055">
    <property type="entry name" value="HTH-TYPE TRANSCRIPTIONAL REGULATOR RUTR"/>
    <property type="match status" value="1"/>
</dbReference>
<dbReference type="Proteomes" id="UP000184452">
    <property type="component" value="Unassembled WGS sequence"/>
</dbReference>
<gene>
    <name evidence="6" type="ORF">SAMN05421803_101560</name>
</gene>
<dbReference type="STRING" id="758803.SAMN05421803_101560"/>
<keyword evidence="7" id="KW-1185">Reference proteome</keyword>
<feature type="domain" description="HTH tetR-type" evidence="5">
    <location>
        <begin position="23"/>
        <end position="83"/>
    </location>
</feature>
<dbReference type="InterPro" id="IPR009057">
    <property type="entry name" value="Homeodomain-like_sf"/>
</dbReference>
<evidence type="ECO:0000256" key="4">
    <source>
        <dbReference type="PROSITE-ProRule" id="PRU00335"/>
    </source>
</evidence>
<sequence length="211" mass="22245">MDRSPRDTVNYDGAVVTRSESAAATRSALVRAASELLDEGGPEAVTLRAVGARAGVSRGAPYGHFEDKAHLLAELAVDAWSSLADTVERLRADEDATARVRLERAVLALIGVARSRPHVYALMFAAPADDPVSVRAAERLQDQFLALVADVVGEAQARGRGALVMAGAHGIAGLELSGHLAREKWGVGVDDLVHMLVEGLRPEAPELGTEV</sequence>
<evidence type="ECO:0000256" key="2">
    <source>
        <dbReference type="ARBA" id="ARBA00023125"/>
    </source>
</evidence>
<dbReference type="InterPro" id="IPR036271">
    <property type="entry name" value="Tet_transcr_reg_TetR-rel_C_sf"/>
</dbReference>
<dbReference type="GO" id="GO:0000976">
    <property type="term" value="F:transcription cis-regulatory region binding"/>
    <property type="evidence" value="ECO:0007669"/>
    <property type="project" value="TreeGrafter"/>
</dbReference>
<dbReference type="InterPro" id="IPR025996">
    <property type="entry name" value="MT1864/Rv1816-like_C"/>
</dbReference>
<dbReference type="InterPro" id="IPR001647">
    <property type="entry name" value="HTH_TetR"/>
</dbReference>
<dbReference type="InterPro" id="IPR050109">
    <property type="entry name" value="HTH-type_TetR-like_transc_reg"/>
</dbReference>
<reference evidence="6 7" key="1">
    <citation type="submission" date="2016-11" db="EMBL/GenBank/DDBJ databases">
        <authorList>
            <person name="Jaros S."/>
            <person name="Januszkiewicz K."/>
            <person name="Wedrychowicz H."/>
        </authorList>
    </citation>
    <scope>NUCLEOTIDE SEQUENCE [LARGE SCALE GENOMIC DNA]</scope>
    <source>
        <strain evidence="6 7">CGMCC 4.5723</strain>
    </source>
</reference>